<accession>A0A921LN66</accession>
<dbReference type="InterPro" id="IPR006119">
    <property type="entry name" value="Resolv_N"/>
</dbReference>
<dbReference type="Proteomes" id="UP000782880">
    <property type="component" value="Unassembled WGS sequence"/>
</dbReference>
<organism evidence="3 4">
    <name type="scientific">Subdoligranulum variabile</name>
    <dbReference type="NCBI Taxonomy" id="214851"/>
    <lineage>
        <taxon>Bacteria</taxon>
        <taxon>Bacillati</taxon>
        <taxon>Bacillota</taxon>
        <taxon>Clostridia</taxon>
        <taxon>Eubacteriales</taxon>
        <taxon>Oscillospiraceae</taxon>
        <taxon>Subdoligranulum</taxon>
    </lineage>
</organism>
<dbReference type="Gene3D" id="3.40.50.1390">
    <property type="entry name" value="Resolvase, N-terminal catalytic domain"/>
    <property type="match status" value="1"/>
</dbReference>
<name>A0A921LN66_9FIRM</name>
<dbReference type="Pfam" id="PF00239">
    <property type="entry name" value="Resolvase"/>
    <property type="match status" value="1"/>
</dbReference>
<dbReference type="SUPFAM" id="SSF53041">
    <property type="entry name" value="Resolvase-like"/>
    <property type="match status" value="1"/>
</dbReference>
<dbReference type="PROSITE" id="PS51737">
    <property type="entry name" value="RECOMBINASE_DNA_BIND"/>
    <property type="match status" value="1"/>
</dbReference>
<dbReference type="GO" id="GO:0003677">
    <property type="term" value="F:DNA binding"/>
    <property type="evidence" value="ECO:0007669"/>
    <property type="project" value="InterPro"/>
</dbReference>
<dbReference type="EMBL" id="DYVE01000087">
    <property type="protein sequence ID" value="HJG27699.1"/>
    <property type="molecule type" value="Genomic_DNA"/>
</dbReference>
<dbReference type="Pfam" id="PF07508">
    <property type="entry name" value="Recombinase"/>
    <property type="match status" value="1"/>
</dbReference>
<evidence type="ECO:0000313" key="3">
    <source>
        <dbReference type="EMBL" id="HJG27699.1"/>
    </source>
</evidence>
<dbReference type="PROSITE" id="PS51736">
    <property type="entry name" value="RECOMBINASES_3"/>
    <property type="match status" value="1"/>
</dbReference>
<dbReference type="AlphaFoldDB" id="A0A921LN66"/>
<dbReference type="InterPro" id="IPR036162">
    <property type="entry name" value="Resolvase-like_N_sf"/>
</dbReference>
<protein>
    <submittedName>
        <fullName evidence="3">Recombinase family protein</fullName>
    </submittedName>
</protein>
<dbReference type="PANTHER" id="PTHR30461">
    <property type="entry name" value="DNA-INVERTASE FROM LAMBDOID PROPHAGE"/>
    <property type="match status" value="1"/>
</dbReference>
<reference evidence="3" key="2">
    <citation type="submission" date="2021-09" db="EMBL/GenBank/DDBJ databases">
        <authorList>
            <person name="Gilroy R."/>
        </authorList>
    </citation>
    <scope>NUCLEOTIDE SEQUENCE</scope>
    <source>
        <strain evidence="3">ChiBcec21-2208</strain>
    </source>
</reference>
<dbReference type="InterPro" id="IPR050639">
    <property type="entry name" value="SSR_resolvase"/>
</dbReference>
<dbReference type="InterPro" id="IPR025827">
    <property type="entry name" value="Zn_ribbon_recom_dom"/>
</dbReference>
<gene>
    <name evidence="3" type="ORF">K8V20_03515</name>
</gene>
<dbReference type="CDD" id="cd00338">
    <property type="entry name" value="Ser_Recombinase"/>
    <property type="match status" value="1"/>
</dbReference>
<dbReference type="GO" id="GO:0000150">
    <property type="term" value="F:DNA strand exchange activity"/>
    <property type="evidence" value="ECO:0007669"/>
    <property type="project" value="InterPro"/>
</dbReference>
<dbReference type="PANTHER" id="PTHR30461:SF23">
    <property type="entry name" value="DNA RECOMBINASE-RELATED"/>
    <property type="match status" value="1"/>
</dbReference>
<evidence type="ECO:0000259" key="2">
    <source>
        <dbReference type="PROSITE" id="PS51737"/>
    </source>
</evidence>
<evidence type="ECO:0000313" key="4">
    <source>
        <dbReference type="Proteomes" id="UP000782880"/>
    </source>
</evidence>
<dbReference type="InterPro" id="IPR038109">
    <property type="entry name" value="DNA_bind_recomb_sf"/>
</dbReference>
<dbReference type="InterPro" id="IPR011109">
    <property type="entry name" value="DNA_bind_recombinase_dom"/>
</dbReference>
<feature type="domain" description="Resolvase/invertase-type recombinase catalytic" evidence="1">
    <location>
        <begin position="19"/>
        <end position="167"/>
    </location>
</feature>
<feature type="domain" description="Recombinase" evidence="2">
    <location>
        <begin position="175"/>
        <end position="300"/>
    </location>
</feature>
<dbReference type="SMART" id="SM00857">
    <property type="entry name" value="Resolvase"/>
    <property type="match status" value="1"/>
</dbReference>
<comment type="caution">
    <text evidence="3">The sequence shown here is derived from an EMBL/GenBank/DDBJ whole genome shotgun (WGS) entry which is preliminary data.</text>
</comment>
<dbReference type="Pfam" id="PF13408">
    <property type="entry name" value="Zn_ribbon_recom"/>
    <property type="match status" value="1"/>
</dbReference>
<reference evidence="3" key="1">
    <citation type="journal article" date="2021" name="PeerJ">
        <title>Extensive microbial diversity within the chicken gut microbiome revealed by metagenomics and culture.</title>
        <authorList>
            <person name="Gilroy R."/>
            <person name="Ravi A."/>
            <person name="Getino M."/>
            <person name="Pursley I."/>
            <person name="Horton D.L."/>
            <person name="Alikhan N.F."/>
            <person name="Baker D."/>
            <person name="Gharbi K."/>
            <person name="Hall N."/>
            <person name="Watson M."/>
            <person name="Adriaenssens E.M."/>
            <person name="Foster-Nyarko E."/>
            <person name="Jarju S."/>
            <person name="Secka A."/>
            <person name="Antonio M."/>
            <person name="Oren A."/>
            <person name="Chaudhuri R.R."/>
            <person name="La Ragione R."/>
            <person name="Hildebrand F."/>
            <person name="Pallen M.J."/>
        </authorList>
    </citation>
    <scope>NUCLEOTIDE SEQUENCE</scope>
    <source>
        <strain evidence="3">ChiBcec21-2208</strain>
    </source>
</reference>
<sequence>MPQVEVIKPIRQHVTAKLCVCAYARVSTDSADQLNSFASQVQYYTNYIESRADWELVDIYADRGITGTDAHKRDEFLRMMEDCRKRKIDQILVKSLSRFARNTADCIAAIRELRQLGVTVIFEKERINTRLMANEMLISMMSAFAQEESVSIAKNLRKGILMRMNSGNFRLSNLPYGYDHYENGRLSVQNGEAKAIRWIYDRYLSGYGVNQIARELPCQLPAEARIRGSKNGILYILSNERYMGDELLRKSFTSDTVPFRKIMNCGQQDQVYIRHSHEPIIEAEKFHAVQTLLAERRGQFGCEEPRKTYLFTGKLICKSCGAPLYRRVTGKGICWICKNHVYHPERCTEKGYSEAAVLQGARCLCRKLRTYSKELLQWYLQTLLKIESHDRACRPQVQDLYQTINDILIQSHTLQRLYASGCIDSGFFISRKNELDHQLTENKARLHEAKATLCGDIIRQTRIMMDALEQDATPTDEVIWGQLIVKATVGEGRISFSMLNGLELTSPLEEEG</sequence>
<proteinExistence type="predicted"/>
<dbReference type="Gene3D" id="3.90.1750.20">
    <property type="entry name" value="Putative Large Serine Recombinase, Chain B, Domain 2"/>
    <property type="match status" value="1"/>
</dbReference>
<evidence type="ECO:0000259" key="1">
    <source>
        <dbReference type="PROSITE" id="PS51736"/>
    </source>
</evidence>